<dbReference type="Gene3D" id="3.40.35.10">
    <property type="entry name" value="Phosphotransferase system, sorbose subfamily IIB component"/>
    <property type="match status" value="1"/>
</dbReference>
<keyword evidence="4" id="KW-0762">Sugar transport</keyword>
<evidence type="ECO:0000259" key="8">
    <source>
        <dbReference type="PROSITE" id="PS51101"/>
    </source>
</evidence>
<dbReference type="RefSeq" id="WP_046317754.1">
    <property type="nucleotide sequence ID" value="NZ_JBHSZT010000003.1"/>
</dbReference>
<evidence type="ECO:0000256" key="7">
    <source>
        <dbReference type="ARBA" id="ARBA00022777"/>
    </source>
</evidence>
<dbReference type="Proteomes" id="UP000033558">
    <property type="component" value="Unassembled WGS sequence"/>
</dbReference>
<dbReference type="EMBL" id="JXJQ01000011">
    <property type="protein sequence ID" value="KJY60424.1"/>
    <property type="molecule type" value="Genomic_DNA"/>
</dbReference>
<dbReference type="STRING" id="1218492.JG30_15470"/>
<evidence type="ECO:0000256" key="4">
    <source>
        <dbReference type="ARBA" id="ARBA00022597"/>
    </source>
</evidence>
<dbReference type="GO" id="GO:0005737">
    <property type="term" value="C:cytoplasm"/>
    <property type="evidence" value="ECO:0007669"/>
    <property type="project" value="UniProtKB-SubCell"/>
</dbReference>
<evidence type="ECO:0000313" key="9">
    <source>
        <dbReference type="EMBL" id="KJY60424.1"/>
    </source>
</evidence>
<evidence type="ECO:0000313" key="10">
    <source>
        <dbReference type="Proteomes" id="UP000033558"/>
    </source>
</evidence>
<evidence type="ECO:0000256" key="5">
    <source>
        <dbReference type="ARBA" id="ARBA00022679"/>
    </source>
</evidence>
<keyword evidence="2" id="KW-0813">Transport</keyword>
<comment type="caution">
    <text evidence="9">The sequence shown here is derived from an EMBL/GenBank/DDBJ whole genome shotgun (WGS) entry which is preliminary data.</text>
</comment>
<dbReference type="SUPFAM" id="SSF52728">
    <property type="entry name" value="PTS IIb component"/>
    <property type="match status" value="1"/>
</dbReference>
<dbReference type="PATRIC" id="fig|1218492.5.peg.1603"/>
<reference evidence="9 10" key="1">
    <citation type="submission" date="2015-01" db="EMBL/GenBank/DDBJ databases">
        <title>Comparative genomics of the lactic acid bacteria isolated from the honey bee gut.</title>
        <authorList>
            <person name="Ellegaard K.M."/>
            <person name="Tamarit D."/>
            <person name="Javelind E."/>
            <person name="Olofsson T."/>
            <person name="Andersson S.G."/>
            <person name="Vasquez A."/>
        </authorList>
    </citation>
    <scope>NUCLEOTIDE SEQUENCE [LARGE SCALE GENOMIC DNA]</scope>
    <source>
        <strain evidence="9 10">Bin4</strain>
    </source>
</reference>
<gene>
    <name evidence="9" type="ORF">JG30_15470</name>
</gene>
<dbReference type="PROSITE" id="PS51101">
    <property type="entry name" value="PTS_EIIB_TYPE_4"/>
    <property type="match status" value="1"/>
</dbReference>
<keyword evidence="6" id="KW-0598">Phosphotransferase system</keyword>
<dbReference type="HOGENOM" id="CLU_116175_2_1_9"/>
<dbReference type="InterPro" id="IPR036667">
    <property type="entry name" value="PTS_IIB_sorbose-sp_sf"/>
</dbReference>
<keyword evidence="3" id="KW-0963">Cytoplasm</keyword>
<feature type="domain" description="PTS EIIB type-4" evidence="8">
    <location>
        <begin position="1"/>
        <end position="158"/>
    </location>
</feature>
<evidence type="ECO:0000256" key="3">
    <source>
        <dbReference type="ARBA" id="ARBA00022490"/>
    </source>
</evidence>
<organism evidence="9 10">
    <name type="scientific">Bombilactobacillus mellifer</name>
    <dbReference type="NCBI Taxonomy" id="1218492"/>
    <lineage>
        <taxon>Bacteria</taxon>
        <taxon>Bacillati</taxon>
        <taxon>Bacillota</taxon>
        <taxon>Bacilli</taxon>
        <taxon>Lactobacillales</taxon>
        <taxon>Lactobacillaceae</taxon>
        <taxon>Bombilactobacillus</taxon>
    </lineage>
</organism>
<name>A0A0F4LQ76_9LACO</name>
<dbReference type="GO" id="GO:0008982">
    <property type="term" value="F:protein-N(PI)-phosphohistidine-sugar phosphotransferase activity"/>
    <property type="evidence" value="ECO:0007669"/>
    <property type="project" value="InterPro"/>
</dbReference>
<protein>
    <submittedName>
        <fullName evidence="9">PTS Man IIB</fullName>
    </submittedName>
</protein>
<sequence>MTKIVLARVDDRLIHGQVMTAWIQYTGGNHIVIVDDVTAQDDFTKQIMQMAVPAGIKLDIYNVQEAPQKINANQTDKLIILAKTPQVFLQLIQAQVVLPGVIIGGMGANKGRQKVYKNIFMNAAEKQAVQAIGAQGVEVKVQVIPDEKALSIEKVDLN</sequence>
<evidence type="ECO:0000256" key="2">
    <source>
        <dbReference type="ARBA" id="ARBA00022448"/>
    </source>
</evidence>
<dbReference type="Pfam" id="PF03830">
    <property type="entry name" value="PTSIIB_sorb"/>
    <property type="match status" value="1"/>
</dbReference>
<dbReference type="GO" id="GO:0009401">
    <property type="term" value="P:phosphoenolpyruvate-dependent sugar phosphotransferase system"/>
    <property type="evidence" value="ECO:0007669"/>
    <property type="project" value="UniProtKB-KW"/>
</dbReference>
<dbReference type="AlphaFoldDB" id="A0A0F4LQ76"/>
<evidence type="ECO:0000256" key="6">
    <source>
        <dbReference type="ARBA" id="ARBA00022683"/>
    </source>
</evidence>
<dbReference type="GO" id="GO:0016301">
    <property type="term" value="F:kinase activity"/>
    <property type="evidence" value="ECO:0007669"/>
    <property type="project" value="UniProtKB-KW"/>
</dbReference>
<proteinExistence type="predicted"/>
<dbReference type="InterPro" id="IPR004720">
    <property type="entry name" value="PTS_IIB_sorbose-sp"/>
</dbReference>
<keyword evidence="10" id="KW-1185">Reference proteome</keyword>
<keyword evidence="5" id="KW-0808">Transferase</keyword>
<evidence type="ECO:0000256" key="1">
    <source>
        <dbReference type="ARBA" id="ARBA00004496"/>
    </source>
</evidence>
<keyword evidence="7" id="KW-0418">Kinase</keyword>
<dbReference type="OrthoDB" id="9788818at2"/>
<comment type="subcellular location">
    <subcellularLocation>
        <location evidence="1">Cytoplasm</location>
    </subcellularLocation>
</comment>
<accession>A0A0F4LQ76</accession>